<sequence length="48" mass="5154">MGNGHIKADLDLGATVLVGANVNVSFDIDYGQAEKDIDGFISWINPFD</sequence>
<evidence type="ECO:0000313" key="2">
    <source>
        <dbReference type="Proteomes" id="UP001250218"/>
    </source>
</evidence>
<reference evidence="1" key="1">
    <citation type="submission" date="2023-03" db="EMBL/GenBank/DDBJ databases">
        <authorList>
            <person name="Shen W."/>
            <person name="Cai J."/>
        </authorList>
    </citation>
    <scope>NUCLEOTIDE SEQUENCE</scope>
    <source>
        <strain evidence="1">Y37</strain>
    </source>
</reference>
<organism evidence="1 2">
    <name type="scientific">Lactococcus lactis</name>
    <dbReference type="NCBI Taxonomy" id="1358"/>
    <lineage>
        <taxon>Bacteria</taxon>
        <taxon>Bacillati</taxon>
        <taxon>Bacillota</taxon>
        <taxon>Bacilli</taxon>
        <taxon>Lactobacillales</taxon>
        <taxon>Streptococcaceae</taxon>
        <taxon>Lactococcus</taxon>
    </lineage>
</organism>
<proteinExistence type="predicted"/>
<dbReference type="RefSeq" id="WP_311843692.1">
    <property type="nucleotide sequence ID" value="NZ_JARQDC010000013.1"/>
</dbReference>
<protein>
    <submittedName>
        <fullName evidence="1">Uncharacterized protein</fullName>
    </submittedName>
</protein>
<dbReference type="EMBL" id="JARQDL010000013">
    <property type="protein sequence ID" value="MDT2946775.1"/>
    <property type="molecule type" value="Genomic_DNA"/>
</dbReference>
<dbReference type="AlphaFoldDB" id="A0AAW8UDD9"/>
<accession>A0AAW8UDD9</accession>
<name>A0AAW8UDD9_9LACT</name>
<gene>
    <name evidence="1" type="ORF">P7I04_12170</name>
</gene>
<comment type="caution">
    <text evidence="1">The sequence shown here is derived from an EMBL/GenBank/DDBJ whole genome shotgun (WGS) entry which is preliminary data.</text>
</comment>
<evidence type="ECO:0000313" key="1">
    <source>
        <dbReference type="EMBL" id="MDT2946775.1"/>
    </source>
</evidence>
<dbReference type="Proteomes" id="UP001250218">
    <property type="component" value="Unassembled WGS sequence"/>
</dbReference>